<reference evidence="2" key="1">
    <citation type="submission" date="2018-05" db="EMBL/GenBank/DDBJ databases">
        <authorList>
            <person name="Lanie J.A."/>
            <person name="Ng W.-L."/>
            <person name="Kazmierczak K.M."/>
            <person name="Andrzejewski T.M."/>
            <person name="Davidsen T.M."/>
            <person name="Wayne K.J."/>
            <person name="Tettelin H."/>
            <person name="Glass J.I."/>
            <person name="Rusch D."/>
            <person name="Podicherti R."/>
            <person name="Tsui H.-C.T."/>
            <person name="Winkler M.E."/>
        </authorList>
    </citation>
    <scope>NUCLEOTIDE SEQUENCE</scope>
</reference>
<name>A0A381SUG0_9ZZZZ</name>
<protein>
    <submittedName>
        <fullName evidence="2">Uncharacterized protein</fullName>
    </submittedName>
</protein>
<gene>
    <name evidence="2" type="ORF">METZ01_LOCUS58911</name>
</gene>
<evidence type="ECO:0000256" key="1">
    <source>
        <dbReference type="SAM" id="Phobius"/>
    </source>
</evidence>
<feature type="transmembrane region" description="Helical" evidence="1">
    <location>
        <begin position="12"/>
        <end position="29"/>
    </location>
</feature>
<keyword evidence="1" id="KW-1133">Transmembrane helix</keyword>
<keyword evidence="1" id="KW-0812">Transmembrane</keyword>
<evidence type="ECO:0000313" key="2">
    <source>
        <dbReference type="EMBL" id="SVA06057.1"/>
    </source>
</evidence>
<dbReference type="EMBL" id="UINC01003406">
    <property type="protein sequence ID" value="SVA06057.1"/>
    <property type="molecule type" value="Genomic_DNA"/>
</dbReference>
<dbReference type="AlphaFoldDB" id="A0A381SUG0"/>
<organism evidence="2">
    <name type="scientific">marine metagenome</name>
    <dbReference type="NCBI Taxonomy" id="408172"/>
    <lineage>
        <taxon>unclassified sequences</taxon>
        <taxon>metagenomes</taxon>
        <taxon>ecological metagenomes</taxon>
    </lineage>
</organism>
<keyword evidence="1" id="KW-0472">Membrane</keyword>
<proteinExistence type="predicted"/>
<accession>A0A381SUG0</accession>
<sequence length="30" mass="3374">MDYEGRGMAVPYGWLSVFVTVGVNLRNSVR</sequence>